<evidence type="ECO:0000256" key="3">
    <source>
        <dbReference type="ARBA" id="ARBA00022679"/>
    </source>
</evidence>
<name>A0A7X8XXF5_9BACT</name>
<dbReference type="InterPro" id="IPR002477">
    <property type="entry name" value="Peptidoglycan-bd-like"/>
</dbReference>
<dbReference type="GO" id="GO:0008360">
    <property type="term" value="P:regulation of cell shape"/>
    <property type="evidence" value="ECO:0007669"/>
    <property type="project" value="UniProtKB-UniRule"/>
</dbReference>
<dbReference type="RefSeq" id="WP_168883759.1">
    <property type="nucleotide sequence ID" value="NZ_JABAIL010000005.1"/>
</dbReference>
<gene>
    <name evidence="9" type="ORF">HGP29_17690</name>
</gene>
<sequence length="596" mass="68533">MSLSLSILYSRNFLIYICALFFSAIQLNAQNASKDDIQRVLSTVSDPNAEYTFFSDSLMPLIYERVDYDYIWKSPTSIDGLIYSIHDAYNDGLTPEHYHLEHIETLLNKKKEGSITSLEAATLDILMTDAGILLSSHYLWGKVQPETISTTWNYDTQEIDGDKIELFLEPIQAGLVKEAISTLKPKDVLYTGLKATLAQLREIKESGGWSKLPKMESIEVGDQNEYIPELRKRLAVTGNLITFDTTILKVDSVYRSHSEGVVVNDAPSIHPKVDTVKSFIPYSPIPVLDSSMVTVQFLDTTSTIFDDNLRRSVIKFQEMYGLETDGKVGKATLKQLNIPIKDRINTLRVNLERTRWINPEDKDNFIFVNIPSYALFLHKNGRWFYQTKVITGKPYHQTPVFKSKLSYIDINPTWTVPYSIASKEMLPKLKKDASYLGKHNMTLYDRSNNIIDPTTVDWKSIKQTNFPYFIVQGSGPRNALGHVKFIFPNKYSIYLHDTPSRYLFSKNTRAFSHGCIRVYQPVKLASILINDPNYTEQKIEEIIKEGELKRVYLQDRPTVYLMYFTAILGPEDAIHFYDDIYSRDKRVLKQLDKKPY</sequence>
<dbReference type="GO" id="GO:0071555">
    <property type="term" value="P:cell wall organization"/>
    <property type="evidence" value="ECO:0007669"/>
    <property type="project" value="UniProtKB-UniRule"/>
</dbReference>
<dbReference type="EMBL" id="JABAIL010000005">
    <property type="protein sequence ID" value="NLR93050.1"/>
    <property type="molecule type" value="Genomic_DNA"/>
</dbReference>
<dbReference type="Gene3D" id="2.40.440.10">
    <property type="entry name" value="L,D-transpeptidase catalytic domain-like"/>
    <property type="match status" value="1"/>
</dbReference>
<dbReference type="GO" id="GO:0016740">
    <property type="term" value="F:transferase activity"/>
    <property type="evidence" value="ECO:0007669"/>
    <property type="project" value="UniProtKB-KW"/>
</dbReference>
<dbReference type="Pfam" id="PF03734">
    <property type="entry name" value="YkuD"/>
    <property type="match status" value="1"/>
</dbReference>
<evidence type="ECO:0000256" key="2">
    <source>
        <dbReference type="ARBA" id="ARBA00005992"/>
    </source>
</evidence>
<keyword evidence="5 7" id="KW-0573">Peptidoglycan synthesis</keyword>
<dbReference type="InterPro" id="IPR052905">
    <property type="entry name" value="LD-transpeptidase_YkuD-like"/>
</dbReference>
<dbReference type="UniPathway" id="UPA00219"/>
<feature type="active site" description="Nucleophile" evidence="7">
    <location>
        <position position="515"/>
    </location>
</feature>
<dbReference type="PROSITE" id="PS52029">
    <property type="entry name" value="LD_TPASE"/>
    <property type="match status" value="1"/>
</dbReference>
<dbReference type="Gene3D" id="1.10.101.10">
    <property type="entry name" value="PGBD-like superfamily/PGBD"/>
    <property type="match status" value="1"/>
</dbReference>
<dbReference type="SUPFAM" id="SSF141523">
    <property type="entry name" value="L,D-transpeptidase catalytic domain-like"/>
    <property type="match status" value="1"/>
</dbReference>
<dbReference type="Pfam" id="PF01471">
    <property type="entry name" value="PG_binding_1"/>
    <property type="match status" value="1"/>
</dbReference>
<comment type="similarity">
    <text evidence="2">Belongs to the YkuD family.</text>
</comment>
<keyword evidence="6 7" id="KW-0961">Cell wall biogenesis/degradation</keyword>
<dbReference type="Proteomes" id="UP000585050">
    <property type="component" value="Unassembled WGS sequence"/>
</dbReference>
<evidence type="ECO:0000313" key="10">
    <source>
        <dbReference type="Proteomes" id="UP000585050"/>
    </source>
</evidence>
<evidence type="ECO:0000256" key="6">
    <source>
        <dbReference type="ARBA" id="ARBA00023316"/>
    </source>
</evidence>
<dbReference type="AlphaFoldDB" id="A0A7X8XXF5"/>
<dbReference type="CDD" id="cd16913">
    <property type="entry name" value="YkuD_like"/>
    <property type="match status" value="1"/>
</dbReference>
<evidence type="ECO:0000256" key="7">
    <source>
        <dbReference type="PROSITE-ProRule" id="PRU01373"/>
    </source>
</evidence>
<organism evidence="9 10">
    <name type="scientific">Flammeovirga agarivorans</name>
    <dbReference type="NCBI Taxonomy" id="2726742"/>
    <lineage>
        <taxon>Bacteria</taxon>
        <taxon>Pseudomonadati</taxon>
        <taxon>Bacteroidota</taxon>
        <taxon>Cytophagia</taxon>
        <taxon>Cytophagales</taxon>
        <taxon>Flammeovirgaceae</taxon>
        <taxon>Flammeovirga</taxon>
    </lineage>
</organism>
<comment type="caution">
    <text evidence="9">The sequence shown here is derived from an EMBL/GenBank/DDBJ whole genome shotgun (WGS) entry which is preliminary data.</text>
</comment>
<dbReference type="InterPro" id="IPR036366">
    <property type="entry name" value="PGBDSf"/>
</dbReference>
<keyword evidence="4 7" id="KW-0133">Cell shape</keyword>
<evidence type="ECO:0000259" key="8">
    <source>
        <dbReference type="PROSITE" id="PS52029"/>
    </source>
</evidence>
<dbReference type="PANTHER" id="PTHR41533">
    <property type="entry name" value="L,D-TRANSPEPTIDASE HI_1667-RELATED"/>
    <property type="match status" value="1"/>
</dbReference>
<proteinExistence type="inferred from homology"/>
<keyword evidence="10" id="KW-1185">Reference proteome</keyword>
<comment type="pathway">
    <text evidence="1 7">Cell wall biogenesis; peptidoglycan biosynthesis.</text>
</comment>
<evidence type="ECO:0000256" key="5">
    <source>
        <dbReference type="ARBA" id="ARBA00022984"/>
    </source>
</evidence>
<dbReference type="InterPro" id="IPR038063">
    <property type="entry name" value="Transpep_catalytic_dom"/>
</dbReference>
<evidence type="ECO:0000256" key="4">
    <source>
        <dbReference type="ARBA" id="ARBA00022960"/>
    </source>
</evidence>
<accession>A0A7X8XXF5</accession>
<dbReference type="Pfam" id="PF20142">
    <property type="entry name" value="Scaffold"/>
    <property type="match status" value="1"/>
</dbReference>
<protein>
    <submittedName>
        <fullName evidence="9">L,D-transpeptidase family protein</fullName>
    </submittedName>
</protein>
<dbReference type="InterPro" id="IPR005490">
    <property type="entry name" value="LD_TPept_cat_dom"/>
</dbReference>
<dbReference type="InterPro" id="IPR045380">
    <property type="entry name" value="LD_TPept_scaffold_dom"/>
</dbReference>
<feature type="active site" description="Proton donor/acceptor" evidence="7">
    <location>
        <position position="496"/>
    </location>
</feature>
<dbReference type="PANTHER" id="PTHR41533:SF2">
    <property type="entry name" value="BLR7131 PROTEIN"/>
    <property type="match status" value="1"/>
</dbReference>
<reference evidence="9 10" key="1">
    <citation type="submission" date="2020-04" db="EMBL/GenBank/DDBJ databases">
        <title>Flammeovirga sp. SR4, a novel species isolated from seawater.</title>
        <authorList>
            <person name="Wang X."/>
        </authorList>
    </citation>
    <scope>NUCLEOTIDE SEQUENCE [LARGE SCALE GENOMIC DNA]</scope>
    <source>
        <strain evidence="9 10">SR4</strain>
    </source>
</reference>
<dbReference type="GO" id="GO:0009252">
    <property type="term" value="P:peptidoglycan biosynthetic process"/>
    <property type="evidence" value="ECO:0007669"/>
    <property type="project" value="UniProtKB-UniPathway"/>
</dbReference>
<keyword evidence="3" id="KW-0808">Transferase</keyword>
<evidence type="ECO:0000256" key="1">
    <source>
        <dbReference type="ARBA" id="ARBA00004752"/>
    </source>
</evidence>
<dbReference type="SUPFAM" id="SSF47090">
    <property type="entry name" value="PGBD-like"/>
    <property type="match status" value="1"/>
</dbReference>
<dbReference type="InterPro" id="IPR036365">
    <property type="entry name" value="PGBD-like_sf"/>
</dbReference>
<evidence type="ECO:0000313" key="9">
    <source>
        <dbReference type="EMBL" id="NLR93050.1"/>
    </source>
</evidence>
<dbReference type="GO" id="GO:0004180">
    <property type="term" value="F:carboxypeptidase activity"/>
    <property type="evidence" value="ECO:0007669"/>
    <property type="project" value="UniProtKB-ARBA"/>
</dbReference>
<feature type="domain" description="L,D-TPase catalytic" evidence="8">
    <location>
        <begin position="364"/>
        <end position="542"/>
    </location>
</feature>